<evidence type="ECO:0000313" key="2">
    <source>
        <dbReference type="Proteomes" id="UP001235343"/>
    </source>
</evidence>
<organism evidence="1 2">
    <name type="scientific">Aquibacillus rhizosphaerae</name>
    <dbReference type="NCBI Taxonomy" id="3051431"/>
    <lineage>
        <taxon>Bacteria</taxon>
        <taxon>Bacillati</taxon>
        <taxon>Bacillota</taxon>
        <taxon>Bacilli</taxon>
        <taxon>Bacillales</taxon>
        <taxon>Bacillaceae</taxon>
        <taxon>Aquibacillus</taxon>
    </lineage>
</organism>
<comment type="caution">
    <text evidence="1">The sequence shown here is derived from an EMBL/GenBank/DDBJ whole genome shotgun (WGS) entry which is preliminary data.</text>
</comment>
<name>A0ABT7L6K9_9BACI</name>
<reference evidence="1 2" key="1">
    <citation type="submission" date="2023-06" db="EMBL/GenBank/DDBJ databases">
        <title>Aquibacillus rhizosphaerae LR5S19.</title>
        <authorList>
            <person name="Sun J.-Q."/>
        </authorList>
    </citation>
    <scope>NUCLEOTIDE SEQUENCE [LARGE SCALE GENOMIC DNA]</scope>
    <source>
        <strain evidence="1 2">LR5S19</strain>
    </source>
</reference>
<keyword evidence="2" id="KW-1185">Reference proteome</keyword>
<evidence type="ECO:0000313" key="1">
    <source>
        <dbReference type="EMBL" id="MDL4841485.1"/>
    </source>
</evidence>
<dbReference type="Proteomes" id="UP001235343">
    <property type="component" value="Unassembled WGS sequence"/>
</dbReference>
<dbReference type="Pfam" id="PF12438">
    <property type="entry name" value="DUF3679"/>
    <property type="match status" value="1"/>
</dbReference>
<protein>
    <submittedName>
        <fullName evidence="1">DUF3679 domain-containing protein</fullName>
    </submittedName>
</protein>
<dbReference type="EMBL" id="JASTZU010000041">
    <property type="protein sequence ID" value="MDL4841485.1"/>
    <property type="molecule type" value="Genomic_DNA"/>
</dbReference>
<dbReference type="InterPro" id="IPR020534">
    <property type="entry name" value="Uncharacterised_YqxA"/>
</dbReference>
<sequence>MTKVLVSMLLMVILFMGGVLFGIDQANEGIANTRGYTATNFEDAIDSGINEDGSYEVNVMGEDFEQINLEDKELEYEEVQTNHFTQKLAGNLENSVKWFYNQVIDTAYQIAQVFF</sequence>
<accession>A0ABT7L6K9</accession>
<gene>
    <name evidence="1" type="ORF">QQS35_13640</name>
</gene>
<proteinExistence type="predicted"/>
<dbReference type="RefSeq" id="WP_285932771.1">
    <property type="nucleotide sequence ID" value="NZ_JASTZU010000041.1"/>
</dbReference>